<accession>A0A2U1B5D3</accession>
<dbReference type="AlphaFoldDB" id="A0A2U1B5D3"/>
<sequence length="174" mass="19991">MFLKGDHTYLRALEPTDLDFLYTLENDTSVWHVGNTLTPYSRFVLEQYLENAVLDIYTIKQLRLVICNQAQEAIGAIDLFDFDPLHRRAGIGIVVSAAYRGQGHAAEALHLLLNYCQHTLQLHQVYCSITATNHTSIRLFKNTGFEEVGMRREWLRKSDGGWDDVVEMQRVFSV</sequence>
<dbReference type="CDD" id="cd04301">
    <property type="entry name" value="NAT_SF"/>
    <property type="match status" value="1"/>
</dbReference>
<evidence type="ECO:0000313" key="2">
    <source>
        <dbReference type="EMBL" id="PVY43885.1"/>
    </source>
</evidence>
<comment type="caution">
    <text evidence="2">The sequence shown here is derived from an EMBL/GenBank/DDBJ whole genome shotgun (WGS) entry which is preliminary data.</text>
</comment>
<proteinExistence type="predicted"/>
<protein>
    <submittedName>
        <fullName evidence="2">Diamine N-acetyltransferase</fullName>
    </submittedName>
</protein>
<dbReference type="Gene3D" id="3.40.630.30">
    <property type="match status" value="1"/>
</dbReference>
<dbReference type="InterPro" id="IPR016181">
    <property type="entry name" value="Acyl_CoA_acyltransferase"/>
</dbReference>
<keyword evidence="2" id="KW-0808">Transferase</keyword>
<dbReference type="PANTHER" id="PTHR43415:SF3">
    <property type="entry name" value="GNAT-FAMILY ACETYLTRANSFERASE"/>
    <property type="match status" value="1"/>
</dbReference>
<dbReference type="InterPro" id="IPR000182">
    <property type="entry name" value="GNAT_dom"/>
</dbReference>
<dbReference type="GO" id="GO:0016747">
    <property type="term" value="F:acyltransferase activity, transferring groups other than amino-acyl groups"/>
    <property type="evidence" value="ECO:0007669"/>
    <property type="project" value="InterPro"/>
</dbReference>
<dbReference type="OrthoDB" id="893030at2"/>
<evidence type="ECO:0000313" key="3">
    <source>
        <dbReference type="Proteomes" id="UP000245466"/>
    </source>
</evidence>
<dbReference type="EMBL" id="QEKI01000001">
    <property type="protein sequence ID" value="PVY43885.1"/>
    <property type="molecule type" value="Genomic_DNA"/>
</dbReference>
<dbReference type="PANTHER" id="PTHR43415">
    <property type="entry name" value="SPERMIDINE N(1)-ACETYLTRANSFERASE"/>
    <property type="match status" value="1"/>
</dbReference>
<dbReference type="SUPFAM" id="SSF55729">
    <property type="entry name" value="Acyl-CoA N-acyltransferases (Nat)"/>
    <property type="match status" value="1"/>
</dbReference>
<dbReference type="Proteomes" id="UP000245466">
    <property type="component" value="Unassembled WGS sequence"/>
</dbReference>
<keyword evidence="3" id="KW-1185">Reference proteome</keyword>
<dbReference type="PROSITE" id="PS51186">
    <property type="entry name" value="GNAT"/>
    <property type="match status" value="1"/>
</dbReference>
<evidence type="ECO:0000259" key="1">
    <source>
        <dbReference type="PROSITE" id="PS51186"/>
    </source>
</evidence>
<gene>
    <name evidence="2" type="ORF">C8E01_101242</name>
</gene>
<reference evidence="2 3" key="1">
    <citation type="submission" date="2018-04" db="EMBL/GenBank/DDBJ databases">
        <title>Genomic Encyclopedia of Type Strains, Phase IV (KMG-IV): sequencing the most valuable type-strain genomes for metagenomic binning, comparative biology and taxonomic classification.</title>
        <authorList>
            <person name="Goeker M."/>
        </authorList>
    </citation>
    <scope>NUCLEOTIDE SEQUENCE [LARGE SCALE GENOMIC DNA]</scope>
    <source>
        <strain evidence="2 3">DSM 100231</strain>
    </source>
</reference>
<organism evidence="2 3">
    <name type="scientific">Pontibacter virosus</name>
    <dbReference type="NCBI Taxonomy" id="1765052"/>
    <lineage>
        <taxon>Bacteria</taxon>
        <taxon>Pseudomonadati</taxon>
        <taxon>Bacteroidota</taxon>
        <taxon>Cytophagia</taxon>
        <taxon>Cytophagales</taxon>
        <taxon>Hymenobacteraceae</taxon>
        <taxon>Pontibacter</taxon>
    </lineage>
</organism>
<dbReference type="RefSeq" id="WP_116541541.1">
    <property type="nucleotide sequence ID" value="NZ_QEKI01000001.1"/>
</dbReference>
<feature type="domain" description="N-acetyltransferase" evidence="1">
    <location>
        <begin position="8"/>
        <end position="173"/>
    </location>
</feature>
<dbReference type="Pfam" id="PF13302">
    <property type="entry name" value="Acetyltransf_3"/>
    <property type="match status" value="1"/>
</dbReference>
<name>A0A2U1B5D3_9BACT</name>